<dbReference type="InterPro" id="IPR004305">
    <property type="entry name" value="Thiaminase-2/PQQC"/>
</dbReference>
<dbReference type="GO" id="GO:0050334">
    <property type="term" value="F:thiaminase activity"/>
    <property type="evidence" value="ECO:0007669"/>
    <property type="project" value="UniProtKB-EC"/>
</dbReference>
<comment type="catalytic activity">
    <reaction evidence="1">
        <text>4-amino-5-aminomethyl-2-methylpyrimidine + H2O = 4-amino-5-hydroxymethyl-2-methylpyrimidine + NH4(+)</text>
        <dbReference type="Rhea" id="RHEA:31799"/>
        <dbReference type="ChEBI" id="CHEBI:15377"/>
        <dbReference type="ChEBI" id="CHEBI:16892"/>
        <dbReference type="ChEBI" id="CHEBI:28938"/>
        <dbReference type="ChEBI" id="CHEBI:63416"/>
        <dbReference type="EC" id="3.5.99.2"/>
    </reaction>
</comment>
<dbReference type="CDD" id="cd19360">
    <property type="entry name" value="TenA_C_SaTenA-like"/>
    <property type="match status" value="1"/>
</dbReference>
<reference evidence="10 11" key="1">
    <citation type="journal article" date="2015" name="BMC Genomics">
        <title>Comparative genomics of Fructobacillus spp. and Leuconostoc spp. reveals niche-specific evolution of Fructobacillus spp.</title>
        <authorList>
            <person name="Endo A."/>
            <person name="Tanizawa Y."/>
            <person name="Tanaka N."/>
            <person name="Maeno S."/>
            <person name="Kumar H."/>
            <person name="Shiwa Y."/>
            <person name="Okada S."/>
            <person name="Yoshikawa H."/>
            <person name="Dicks L."/>
            <person name="Nakagawa J."/>
            <person name="Arita M."/>
        </authorList>
    </citation>
    <scope>NUCLEOTIDE SEQUENCE [LARGE SCALE GENOMIC DNA]</scope>
    <source>
        <strain evidence="10 11">JCM 12225</strain>
    </source>
</reference>
<dbReference type="SUPFAM" id="SSF48613">
    <property type="entry name" value="Heme oxygenase-like"/>
    <property type="match status" value="1"/>
</dbReference>
<accession>A0A0K8MK61</accession>
<evidence type="ECO:0000256" key="1">
    <source>
        <dbReference type="ARBA" id="ARBA00001881"/>
    </source>
</evidence>
<feature type="domain" description="Thiaminase-2/PQQC" evidence="9">
    <location>
        <begin position="26"/>
        <end position="215"/>
    </location>
</feature>
<evidence type="ECO:0000256" key="7">
    <source>
        <dbReference type="ARBA" id="ARBA00022977"/>
    </source>
</evidence>
<dbReference type="EMBL" id="DF968005">
    <property type="protein sequence ID" value="GAP00270.1"/>
    <property type="molecule type" value="Genomic_DNA"/>
</dbReference>
<name>A0A0K8MK61_9LACO</name>
<dbReference type="Pfam" id="PF03070">
    <property type="entry name" value="TENA_THI-4"/>
    <property type="match status" value="1"/>
</dbReference>
<comment type="similarity">
    <text evidence="3">Belongs to the TenA family.</text>
</comment>
<protein>
    <recommendedName>
        <fullName evidence="6">Aminopyrimidine aminohydrolase</fullName>
        <ecNumber evidence="5">3.5.99.2</ecNumber>
    </recommendedName>
</protein>
<proteinExistence type="inferred from homology"/>
<evidence type="ECO:0000313" key="11">
    <source>
        <dbReference type="Proteomes" id="UP000253891"/>
    </source>
</evidence>
<evidence type="ECO:0000256" key="6">
    <source>
        <dbReference type="ARBA" id="ARBA00013647"/>
    </source>
</evidence>
<evidence type="ECO:0000313" key="10">
    <source>
        <dbReference type="EMBL" id="GAP00270.1"/>
    </source>
</evidence>
<comment type="pathway">
    <text evidence="2">Cofactor biosynthesis; thiamine diphosphate biosynthesis.</text>
</comment>
<evidence type="ECO:0000259" key="9">
    <source>
        <dbReference type="Pfam" id="PF03070"/>
    </source>
</evidence>
<dbReference type="OrthoDB" id="34166at2"/>
<dbReference type="AlphaFoldDB" id="A0A0K8MK61"/>
<dbReference type="Proteomes" id="UP000253891">
    <property type="component" value="Unassembled WGS sequence"/>
</dbReference>
<dbReference type="STRING" id="157463.GCA_001047075_01167"/>
<dbReference type="EC" id="3.5.99.2" evidence="5"/>
<comment type="subunit">
    <text evidence="4">Homotetramer.</text>
</comment>
<dbReference type="GO" id="GO:0009229">
    <property type="term" value="P:thiamine diphosphate biosynthetic process"/>
    <property type="evidence" value="ECO:0007669"/>
    <property type="project" value="UniProtKB-UniPathway"/>
</dbReference>
<dbReference type="UniPathway" id="UPA00060"/>
<dbReference type="GO" id="GO:0009228">
    <property type="term" value="P:thiamine biosynthetic process"/>
    <property type="evidence" value="ECO:0007669"/>
    <property type="project" value="UniProtKB-KW"/>
</dbReference>
<dbReference type="InterPro" id="IPR016084">
    <property type="entry name" value="Haem_Oase-like_multi-hlx"/>
</dbReference>
<dbReference type="RefSeq" id="WP_061993588.1">
    <property type="nucleotide sequence ID" value="NZ_DF968005.1"/>
</dbReference>
<evidence type="ECO:0000256" key="4">
    <source>
        <dbReference type="ARBA" id="ARBA00011881"/>
    </source>
</evidence>
<comment type="catalytic activity">
    <reaction evidence="8">
        <text>thiamine + H2O = 5-(2-hydroxyethyl)-4-methylthiazole + 4-amino-5-hydroxymethyl-2-methylpyrimidine + H(+)</text>
        <dbReference type="Rhea" id="RHEA:17509"/>
        <dbReference type="ChEBI" id="CHEBI:15377"/>
        <dbReference type="ChEBI" id="CHEBI:15378"/>
        <dbReference type="ChEBI" id="CHEBI:16892"/>
        <dbReference type="ChEBI" id="CHEBI:17957"/>
        <dbReference type="ChEBI" id="CHEBI:18385"/>
        <dbReference type="EC" id="3.5.99.2"/>
    </reaction>
</comment>
<evidence type="ECO:0000256" key="2">
    <source>
        <dbReference type="ARBA" id="ARBA00004948"/>
    </source>
</evidence>
<evidence type="ECO:0000256" key="8">
    <source>
        <dbReference type="ARBA" id="ARBA00048337"/>
    </source>
</evidence>
<keyword evidence="11" id="KW-1185">Reference proteome</keyword>
<evidence type="ECO:0000256" key="3">
    <source>
        <dbReference type="ARBA" id="ARBA00010264"/>
    </source>
</evidence>
<sequence>MMTTEPFSLKLRAIMERYRPDFYANPFIQAMQEGQINEQALLAYVQQDHRYLDSYLPLYEEVFHKVTGQPASAVTKQDPKEYEAHQILLDLAGTSDASLQTGDYETLPTTRAYLDQLTAAAAEDDFVGLVALAACPFDYGYLADYLIRDGLIKPDNPFITWVGYYRGVEQSFTDQLLTVINRLAPMVANEVQDRALAEFERSTQYENAFFAQVMEETYA</sequence>
<evidence type="ECO:0000256" key="5">
    <source>
        <dbReference type="ARBA" id="ARBA00012684"/>
    </source>
</evidence>
<organism evidence="10 11">
    <name type="scientific">Fructobacillus ficulneus</name>
    <dbReference type="NCBI Taxonomy" id="157463"/>
    <lineage>
        <taxon>Bacteria</taxon>
        <taxon>Bacillati</taxon>
        <taxon>Bacillota</taxon>
        <taxon>Bacilli</taxon>
        <taxon>Lactobacillales</taxon>
        <taxon>Lactobacillaceae</taxon>
        <taxon>Fructobacillus</taxon>
    </lineage>
</organism>
<dbReference type="Gene3D" id="1.20.910.10">
    <property type="entry name" value="Heme oxygenase-like"/>
    <property type="match status" value="1"/>
</dbReference>
<gene>
    <name evidence="10" type="ORF">FFIC_282840</name>
</gene>
<keyword evidence="7" id="KW-0784">Thiamine biosynthesis</keyword>